<sequence>MKGVTLSMDTMSLVKSLQACLKLSITVFDKDHQVTESFWNDDTFEFYYRFQAVLRQMDKEQATNLFFQGSYNELFLIYRYQDHYILIGPWRCNVLDKTFFKVAVADKDLTKEEEEILYQALKHLPVYPLNAIRDLLIVVHYFFSGKIEDLLSPPLRHYIRDFSDSIEMQKANMFVKKQESKVCLYNYEKNLSSIVQEGDVHKLKEIIFSLRNTFIPVVSGDTLRSEKNYSIIAFDRLAQIAIQSGMDIADAYHSREEFMRDSELATSMPDVLKIRDASLVFYTQKVSELRDNRWKHVSPTVNAIIQYISVNLHKSVTTAELAQHFNMSESKLRQIFKRDTGLTIYQYTSNMKIEEAKTLLRSAYAINHISDVLGFTDPSHFSKFFKKHTGESPKTYQNRKH</sequence>
<dbReference type="InterPro" id="IPR009057">
    <property type="entry name" value="Homeodomain-like_sf"/>
</dbReference>
<feature type="domain" description="HTH araC/xylS-type" evidence="4">
    <location>
        <begin position="302"/>
        <end position="399"/>
    </location>
</feature>
<name>A0A7Z9D3N2_STRSZ</name>
<dbReference type="GO" id="GO:0043565">
    <property type="term" value="F:sequence-specific DNA binding"/>
    <property type="evidence" value="ECO:0007669"/>
    <property type="project" value="InterPro"/>
</dbReference>
<dbReference type="SUPFAM" id="SSF46689">
    <property type="entry name" value="Homeodomain-like"/>
    <property type="match status" value="2"/>
</dbReference>
<accession>A0A7Z9D3N2</accession>
<evidence type="ECO:0000313" key="6">
    <source>
        <dbReference type="Proteomes" id="UP000269903"/>
    </source>
</evidence>
<evidence type="ECO:0000313" key="5">
    <source>
        <dbReference type="EMBL" id="VEF09746.1"/>
    </source>
</evidence>
<keyword evidence="2" id="KW-0238">DNA-binding</keyword>
<proteinExistence type="predicted"/>
<dbReference type="PROSITE" id="PS01124">
    <property type="entry name" value="HTH_ARAC_FAMILY_2"/>
    <property type="match status" value="1"/>
</dbReference>
<gene>
    <name evidence="5" type="primary">araC</name>
    <name evidence="5" type="ORF">NCTC6180_02103</name>
</gene>
<dbReference type="EMBL" id="LR134317">
    <property type="protein sequence ID" value="VEF09746.1"/>
    <property type="molecule type" value="Genomic_DNA"/>
</dbReference>
<dbReference type="SMART" id="SM00342">
    <property type="entry name" value="HTH_ARAC"/>
    <property type="match status" value="1"/>
</dbReference>
<evidence type="ECO:0000259" key="4">
    <source>
        <dbReference type="PROSITE" id="PS01124"/>
    </source>
</evidence>
<protein>
    <submittedName>
        <fullName evidence="5">AraC family regulatory protein</fullName>
    </submittedName>
</protein>
<dbReference type="PANTHER" id="PTHR43280:SF2">
    <property type="entry name" value="HTH-TYPE TRANSCRIPTIONAL REGULATOR EXSA"/>
    <property type="match status" value="1"/>
</dbReference>
<dbReference type="Gene3D" id="1.10.10.60">
    <property type="entry name" value="Homeodomain-like"/>
    <property type="match status" value="2"/>
</dbReference>
<keyword evidence="1" id="KW-0805">Transcription regulation</keyword>
<dbReference type="InterPro" id="IPR018060">
    <property type="entry name" value="HTH_AraC"/>
</dbReference>
<evidence type="ECO:0000256" key="1">
    <source>
        <dbReference type="ARBA" id="ARBA00023015"/>
    </source>
</evidence>
<dbReference type="NCBIfam" id="TIGR04094">
    <property type="entry name" value="adjacent_YSIRK"/>
    <property type="match status" value="1"/>
</dbReference>
<dbReference type="GO" id="GO:0003700">
    <property type="term" value="F:DNA-binding transcription factor activity"/>
    <property type="evidence" value="ECO:0007669"/>
    <property type="project" value="InterPro"/>
</dbReference>
<evidence type="ECO:0000256" key="3">
    <source>
        <dbReference type="ARBA" id="ARBA00023163"/>
    </source>
</evidence>
<dbReference type="InterPro" id="IPR024022">
    <property type="entry name" value="Tscrpt_reg_HTH_surface_antigen"/>
</dbReference>
<dbReference type="Pfam" id="PF12833">
    <property type="entry name" value="HTH_18"/>
    <property type="match status" value="1"/>
</dbReference>
<organism evidence="5 6">
    <name type="scientific">Streptococcus equi subsp. zooepidemicus</name>
    <dbReference type="NCBI Taxonomy" id="40041"/>
    <lineage>
        <taxon>Bacteria</taxon>
        <taxon>Bacillati</taxon>
        <taxon>Bacillota</taxon>
        <taxon>Bacilli</taxon>
        <taxon>Lactobacillales</taxon>
        <taxon>Streptococcaceae</taxon>
        <taxon>Streptococcus</taxon>
    </lineage>
</organism>
<evidence type="ECO:0000256" key="2">
    <source>
        <dbReference type="ARBA" id="ARBA00023125"/>
    </source>
</evidence>
<dbReference type="AlphaFoldDB" id="A0A7Z9D3N2"/>
<dbReference type="PANTHER" id="PTHR43280">
    <property type="entry name" value="ARAC-FAMILY TRANSCRIPTIONAL REGULATOR"/>
    <property type="match status" value="1"/>
</dbReference>
<keyword evidence="3" id="KW-0804">Transcription</keyword>
<dbReference type="Proteomes" id="UP000269903">
    <property type="component" value="Chromosome"/>
</dbReference>
<reference evidence="5 6" key="1">
    <citation type="submission" date="2018-12" db="EMBL/GenBank/DDBJ databases">
        <authorList>
            <consortium name="Pathogen Informatics"/>
        </authorList>
    </citation>
    <scope>NUCLEOTIDE SEQUENCE [LARGE SCALE GENOMIC DNA]</scope>
    <source>
        <strain evidence="5 6">NCTC6180</strain>
    </source>
</reference>